<gene>
    <name evidence="3" type="ORF">HER39_14310</name>
</gene>
<keyword evidence="4" id="KW-1185">Reference proteome</keyword>
<organism evidence="3 4">
    <name type="scientific">Arthrobacter deserti</name>
    <dbReference type="NCBI Taxonomy" id="1742687"/>
    <lineage>
        <taxon>Bacteria</taxon>
        <taxon>Bacillati</taxon>
        <taxon>Actinomycetota</taxon>
        <taxon>Actinomycetes</taxon>
        <taxon>Micrococcales</taxon>
        <taxon>Micrococcaceae</taxon>
        <taxon>Arthrobacter</taxon>
    </lineage>
</organism>
<keyword evidence="1 3" id="KW-0378">Hydrolase</keyword>
<dbReference type="InterPro" id="IPR029058">
    <property type="entry name" value="AB_hydrolase_fold"/>
</dbReference>
<dbReference type="GO" id="GO:0016787">
    <property type="term" value="F:hydrolase activity"/>
    <property type="evidence" value="ECO:0007669"/>
    <property type="project" value="UniProtKB-KW"/>
</dbReference>
<dbReference type="EMBL" id="JAAZSR010000290">
    <property type="protein sequence ID" value="NKX51714.1"/>
    <property type="molecule type" value="Genomic_DNA"/>
</dbReference>
<evidence type="ECO:0000313" key="3">
    <source>
        <dbReference type="EMBL" id="NKX51714.1"/>
    </source>
</evidence>
<reference evidence="3 4" key="1">
    <citation type="submission" date="2020-04" db="EMBL/GenBank/DDBJ databases">
        <authorList>
            <person name="Liu S."/>
        </authorList>
    </citation>
    <scope>NUCLEOTIDE SEQUENCE [LARGE SCALE GENOMIC DNA]</scope>
    <source>
        <strain evidence="3 4">CGMCC 1.15091</strain>
    </source>
</reference>
<name>A0ABX1JQY6_9MICC</name>
<dbReference type="Proteomes" id="UP000523795">
    <property type="component" value="Unassembled WGS sequence"/>
</dbReference>
<evidence type="ECO:0000259" key="2">
    <source>
        <dbReference type="Pfam" id="PF07859"/>
    </source>
</evidence>
<dbReference type="Pfam" id="PF07859">
    <property type="entry name" value="Abhydrolase_3"/>
    <property type="match status" value="1"/>
</dbReference>
<evidence type="ECO:0000313" key="4">
    <source>
        <dbReference type="Proteomes" id="UP000523795"/>
    </source>
</evidence>
<dbReference type="InterPro" id="IPR013094">
    <property type="entry name" value="AB_hydrolase_3"/>
</dbReference>
<feature type="non-terminal residue" evidence="3">
    <location>
        <position position="197"/>
    </location>
</feature>
<feature type="domain" description="Alpha/beta hydrolase fold-3" evidence="2">
    <location>
        <begin position="78"/>
        <end position="195"/>
    </location>
</feature>
<dbReference type="PANTHER" id="PTHR48081:SF8">
    <property type="entry name" value="ALPHA_BETA HYDROLASE FOLD-3 DOMAIN-CONTAINING PROTEIN-RELATED"/>
    <property type="match status" value="1"/>
</dbReference>
<comment type="caution">
    <text evidence="3">The sequence shown here is derived from an EMBL/GenBank/DDBJ whole genome shotgun (WGS) entry which is preliminary data.</text>
</comment>
<dbReference type="PANTHER" id="PTHR48081">
    <property type="entry name" value="AB HYDROLASE SUPERFAMILY PROTEIN C4A8.06C"/>
    <property type="match status" value="1"/>
</dbReference>
<dbReference type="SUPFAM" id="SSF53474">
    <property type="entry name" value="alpha/beta-Hydrolases"/>
    <property type="match status" value="1"/>
</dbReference>
<protein>
    <submittedName>
        <fullName evidence="3">Alpha/beta hydrolase</fullName>
    </submittedName>
</protein>
<sequence length="197" mass="20393">MPVDAAVQGLIDALGQQGLKSFEELSVEESRGVVESFTGLQKPHRDVAAVHDAMYTGPGGAQALRIYVPEAPAPLPVVVYFHGGGFIAGGLSVAEGPNRSLANDAQAIVVADSYRLAPEHPFPAATHDTFAALQWVAKNIGRYGGDPTRLAVMGDSAGGNLAAVAAQRARNEGGPQLAAQVLVYPVIDSTAELPSRA</sequence>
<dbReference type="InterPro" id="IPR050300">
    <property type="entry name" value="GDXG_lipolytic_enzyme"/>
</dbReference>
<dbReference type="Gene3D" id="3.40.50.1820">
    <property type="entry name" value="alpha/beta hydrolase"/>
    <property type="match status" value="1"/>
</dbReference>
<proteinExistence type="predicted"/>
<evidence type="ECO:0000256" key="1">
    <source>
        <dbReference type="ARBA" id="ARBA00022801"/>
    </source>
</evidence>
<accession>A0ABX1JQY6</accession>